<feature type="compositionally biased region" description="Low complexity" evidence="1">
    <location>
        <begin position="26"/>
        <end position="42"/>
    </location>
</feature>
<feature type="compositionally biased region" description="Low complexity" evidence="1">
    <location>
        <begin position="185"/>
        <end position="197"/>
    </location>
</feature>
<sequence length="433" mass="46499">MPQDERCHKKKTWGSSRFSIGQRWYQQGDGSQGGSQIIDSGSTQDGPSTQERDKGPCVKGREECPTERIYGKRGEEKQKRKNMAEKDEDVCDRQTEEYVDRQRGTEVMDQECPHGSPWIPPRPPLAGAVERVGPPSPAPRATWEVLSESKKQQIGGAAGPPSEPRKVRGQQLAEDRGRCAGSSWPRTAEGARAPAGRGPRKVRGHQLAEDRGRCAGTSWPRTAEGARAAAGRGPRKVRGHQLAEDRGRCAGSSWPRTAEGARAAAGRGPRKVRGQQLAEDRGRCAGAQATANGSRVPSAGADRASGGLRELSSAWGCTVWRAGACSQELGVLLRERALGGREKSEQSASCRSPSAAPPAHAAGARRRLLAQRGSLGGTERKAWVAQRRASVAQRGIEEGLGGTERKAERRAWVAQRGSEKGLSITARWRGGPG</sequence>
<accession>A0AAV7LWN1</accession>
<feature type="compositionally biased region" description="Low complexity" evidence="1">
    <location>
        <begin position="221"/>
        <end position="232"/>
    </location>
</feature>
<gene>
    <name evidence="2" type="ORF">NDU88_000825</name>
</gene>
<feature type="region of interest" description="Disordered" evidence="1">
    <location>
        <begin position="395"/>
        <end position="418"/>
    </location>
</feature>
<organism evidence="2 3">
    <name type="scientific">Pleurodeles waltl</name>
    <name type="common">Iberian ribbed newt</name>
    <dbReference type="NCBI Taxonomy" id="8319"/>
    <lineage>
        <taxon>Eukaryota</taxon>
        <taxon>Metazoa</taxon>
        <taxon>Chordata</taxon>
        <taxon>Craniata</taxon>
        <taxon>Vertebrata</taxon>
        <taxon>Euteleostomi</taxon>
        <taxon>Amphibia</taxon>
        <taxon>Batrachia</taxon>
        <taxon>Caudata</taxon>
        <taxon>Salamandroidea</taxon>
        <taxon>Salamandridae</taxon>
        <taxon>Pleurodelinae</taxon>
        <taxon>Pleurodeles</taxon>
    </lineage>
</organism>
<reference evidence="2" key="1">
    <citation type="journal article" date="2022" name="bioRxiv">
        <title>Sequencing and chromosome-scale assembly of the giantPleurodeles waltlgenome.</title>
        <authorList>
            <person name="Brown T."/>
            <person name="Elewa A."/>
            <person name="Iarovenko S."/>
            <person name="Subramanian E."/>
            <person name="Araus A.J."/>
            <person name="Petzold A."/>
            <person name="Susuki M."/>
            <person name="Suzuki K.-i.T."/>
            <person name="Hayashi T."/>
            <person name="Toyoda A."/>
            <person name="Oliveira C."/>
            <person name="Osipova E."/>
            <person name="Leigh N.D."/>
            <person name="Simon A."/>
            <person name="Yun M.H."/>
        </authorList>
    </citation>
    <scope>NUCLEOTIDE SEQUENCE</scope>
    <source>
        <strain evidence="2">20211129_DDA</strain>
        <tissue evidence="2">Liver</tissue>
    </source>
</reference>
<evidence type="ECO:0000313" key="3">
    <source>
        <dbReference type="Proteomes" id="UP001066276"/>
    </source>
</evidence>
<keyword evidence="3" id="KW-1185">Reference proteome</keyword>
<feature type="compositionally biased region" description="Low complexity" evidence="1">
    <location>
        <begin position="256"/>
        <end position="267"/>
    </location>
</feature>
<evidence type="ECO:0000313" key="2">
    <source>
        <dbReference type="EMBL" id="KAJ1095666.1"/>
    </source>
</evidence>
<dbReference type="EMBL" id="JANPWB010000014">
    <property type="protein sequence ID" value="KAJ1095666.1"/>
    <property type="molecule type" value="Genomic_DNA"/>
</dbReference>
<feature type="region of interest" description="Disordered" evidence="1">
    <location>
        <begin position="1"/>
        <end position="305"/>
    </location>
</feature>
<feature type="region of interest" description="Disordered" evidence="1">
    <location>
        <begin position="341"/>
        <end position="365"/>
    </location>
</feature>
<protein>
    <submittedName>
        <fullName evidence="2">Uncharacterized protein</fullName>
    </submittedName>
</protein>
<feature type="compositionally biased region" description="Low complexity" evidence="1">
    <location>
        <begin position="347"/>
        <end position="362"/>
    </location>
</feature>
<dbReference type="Proteomes" id="UP001066276">
    <property type="component" value="Chromosome 10"/>
</dbReference>
<comment type="caution">
    <text evidence="2">The sequence shown here is derived from an EMBL/GenBank/DDBJ whole genome shotgun (WGS) entry which is preliminary data.</text>
</comment>
<dbReference type="AlphaFoldDB" id="A0AAV7LWN1"/>
<evidence type="ECO:0000256" key="1">
    <source>
        <dbReference type="SAM" id="MobiDB-lite"/>
    </source>
</evidence>
<proteinExistence type="predicted"/>
<name>A0AAV7LWN1_PLEWA</name>
<feature type="compositionally biased region" description="Basic and acidic residues" evidence="1">
    <location>
        <begin position="50"/>
        <end position="106"/>
    </location>
</feature>